<proteinExistence type="predicted"/>
<comment type="caution">
    <text evidence="1">The sequence shown here is derived from an EMBL/GenBank/DDBJ whole genome shotgun (WGS) entry which is preliminary data.</text>
</comment>
<accession>A0ACB8TSR8</accession>
<name>A0ACB8TSR8_9APHY</name>
<keyword evidence="2" id="KW-1185">Reference proteome</keyword>
<sequence length="187" mass="22040">MRAYYYDNKPGNPTLPHEGESIDSAVLTTMGVLFYHIPIDSEGKWEAHVQRIATHRDYKHSDVVETSRELLGETYEDAMEKVWREHLHEDEEIRYPLAGCGYFDVRELPTDRWIRIRADAGDLMVLPAGIYHRFALDSDEYIKTMRLFKEEPKWIAHYRSAETDQNPNRIKYLNDFNHAERVQLVAI</sequence>
<organism evidence="1 2">
    <name type="scientific">Irpex rosettiformis</name>
    <dbReference type="NCBI Taxonomy" id="378272"/>
    <lineage>
        <taxon>Eukaryota</taxon>
        <taxon>Fungi</taxon>
        <taxon>Dikarya</taxon>
        <taxon>Basidiomycota</taxon>
        <taxon>Agaricomycotina</taxon>
        <taxon>Agaricomycetes</taxon>
        <taxon>Polyporales</taxon>
        <taxon>Irpicaceae</taxon>
        <taxon>Irpex</taxon>
    </lineage>
</organism>
<keyword evidence="1" id="KW-0560">Oxidoreductase</keyword>
<dbReference type="EMBL" id="MU274934">
    <property type="protein sequence ID" value="KAI0085122.1"/>
    <property type="molecule type" value="Genomic_DNA"/>
</dbReference>
<protein>
    <submittedName>
        <fullName evidence="1">Acireductone dioxygenase</fullName>
    </submittedName>
</protein>
<gene>
    <name evidence="1" type="ORF">BDY19DRAFT_967265</name>
</gene>
<dbReference type="Proteomes" id="UP001055072">
    <property type="component" value="Unassembled WGS sequence"/>
</dbReference>
<evidence type="ECO:0000313" key="1">
    <source>
        <dbReference type="EMBL" id="KAI0085122.1"/>
    </source>
</evidence>
<reference evidence="1" key="1">
    <citation type="journal article" date="2021" name="Environ. Microbiol.">
        <title>Gene family expansions and transcriptome signatures uncover fungal adaptations to wood decay.</title>
        <authorList>
            <person name="Hage H."/>
            <person name="Miyauchi S."/>
            <person name="Viragh M."/>
            <person name="Drula E."/>
            <person name="Min B."/>
            <person name="Chaduli D."/>
            <person name="Navarro D."/>
            <person name="Favel A."/>
            <person name="Norest M."/>
            <person name="Lesage-Meessen L."/>
            <person name="Balint B."/>
            <person name="Merenyi Z."/>
            <person name="de Eugenio L."/>
            <person name="Morin E."/>
            <person name="Martinez A.T."/>
            <person name="Baldrian P."/>
            <person name="Stursova M."/>
            <person name="Martinez M.J."/>
            <person name="Novotny C."/>
            <person name="Magnuson J.K."/>
            <person name="Spatafora J.W."/>
            <person name="Maurice S."/>
            <person name="Pangilinan J."/>
            <person name="Andreopoulos W."/>
            <person name="LaButti K."/>
            <person name="Hundley H."/>
            <person name="Na H."/>
            <person name="Kuo A."/>
            <person name="Barry K."/>
            <person name="Lipzen A."/>
            <person name="Henrissat B."/>
            <person name="Riley R."/>
            <person name="Ahrendt S."/>
            <person name="Nagy L.G."/>
            <person name="Grigoriev I.V."/>
            <person name="Martin F."/>
            <person name="Rosso M.N."/>
        </authorList>
    </citation>
    <scope>NUCLEOTIDE SEQUENCE</scope>
    <source>
        <strain evidence="1">CBS 384.51</strain>
    </source>
</reference>
<evidence type="ECO:0000313" key="2">
    <source>
        <dbReference type="Proteomes" id="UP001055072"/>
    </source>
</evidence>
<keyword evidence="1" id="KW-0223">Dioxygenase</keyword>